<dbReference type="InterPro" id="IPR002942">
    <property type="entry name" value="S4_RNA-bd"/>
</dbReference>
<dbReference type="RefSeq" id="YP_009674931.1">
    <property type="nucleotide sequence ID" value="NC_043889.1"/>
</dbReference>
<dbReference type="InterPro" id="IPR022801">
    <property type="entry name" value="Ribosomal_uS4"/>
</dbReference>
<dbReference type="InterPro" id="IPR036986">
    <property type="entry name" value="S4_RNA-bd_sf"/>
</dbReference>
<gene>
    <name evidence="5" type="primary">rps4</name>
</gene>
<dbReference type="GO" id="GO:0015935">
    <property type="term" value="C:small ribosomal subunit"/>
    <property type="evidence" value="ECO:0007669"/>
    <property type="project" value="TreeGrafter"/>
</dbReference>
<evidence type="ECO:0000256" key="3">
    <source>
        <dbReference type="PROSITE-ProRule" id="PRU00182"/>
    </source>
</evidence>
<evidence type="ECO:0000313" key="5">
    <source>
        <dbReference type="EMBL" id="QDE12942.1"/>
    </source>
</evidence>
<keyword evidence="3" id="KW-0694">RNA-binding</keyword>
<sequence length="196" mass="23182">MFASRSKVCRQIPENVRQTKKLTLKQKLLIPELRKKKIDEKQSDFSVQLQTIKKLSLFHGNLPIKKMQRAKTHTYIDKKNSSPFNTEKRLDVIPVRLYFRSTTFRARQPISHKNICVNYRKVNLPGLKVSNGDPISIQESSSYRFESDIRRNFRTNRIRRMKPNHSEVNYKTPKAVVSYEPQQIQFPHEIDLDLLD</sequence>
<dbReference type="PANTHER" id="PTHR11831:SF30">
    <property type="entry name" value="SMALL RIBOSOMAL SUBUNIT PROTEIN US4M"/>
    <property type="match status" value="1"/>
</dbReference>
<feature type="domain" description="RNA-binding S4" evidence="4">
    <location>
        <begin position="88"/>
        <end position="150"/>
    </location>
</feature>
<keyword evidence="5" id="KW-0689">Ribosomal protein</keyword>
<dbReference type="GO" id="GO:0019843">
    <property type="term" value="F:rRNA binding"/>
    <property type="evidence" value="ECO:0007669"/>
    <property type="project" value="InterPro"/>
</dbReference>
<name>A0A4Y5WY30_HAPHO</name>
<evidence type="ECO:0000256" key="2">
    <source>
        <dbReference type="ARBA" id="ARBA00023274"/>
    </source>
</evidence>
<proteinExistence type="inferred from homology"/>
<dbReference type="Pfam" id="PF01479">
    <property type="entry name" value="S4"/>
    <property type="match status" value="1"/>
</dbReference>
<organism evidence="5">
    <name type="scientific">Haplomitrium hookeri</name>
    <name type="common">Hooker's flapwort</name>
    <name type="synonym">Jungermannia hookeri</name>
    <dbReference type="NCBI Taxonomy" id="37406"/>
    <lineage>
        <taxon>Eukaryota</taxon>
        <taxon>Viridiplantae</taxon>
        <taxon>Streptophyta</taxon>
        <taxon>Embryophyta</taxon>
        <taxon>Marchantiophyta</taxon>
        <taxon>Haplomitriopsida</taxon>
        <taxon>Haplomitriidae</taxon>
        <taxon>Calobryales</taxon>
        <taxon>Haplomitriaceae</taxon>
        <taxon>Haplomitrium</taxon>
    </lineage>
</organism>
<dbReference type="PROSITE" id="PS50889">
    <property type="entry name" value="S4"/>
    <property type="match status" value="1"/>
</dbReference>
<dbReference type="Gene3D" id="1.10.1050.10">
    <property type="entry name" value="Ribosomal Protein S4 Delta 41, Chain A, domain 1"/>
    <property type="match status" value="1"/>
</dbReference>
<reference evidence="5" key="1">
    <citation type="submission" date="2019-04" db="EMBL/GenBank/DDBJ databases">
        <title>RNA editing potential of early land plants mitogenomes.</title>
        <authorList>
            <person name="Myszczynski K."/>
            <person name="Slipiko M."/>
            <person name="Sawicki J."/>
        </authorList>
    </citation>
    <scope>NUCLEOTIDE SEQUENCE</scope>
</reference>
<dbReference type="EMBL" id="MK749465">
    <property type="protein sequence ID" value="QDE12942.1"/>
    <property type="molecule type" value="Genomic_DNA"/>
</dbReference>
<accession>A0A4Y5WY30</accession>
<dbReference type="PANTHER" id="PTHR11831">
    <property type="entry name" value="30S 40S RIBOSOMAL PROTEIN"/>
    <property type="match status" value="1"/>
</dbReference>
<dbReference type="GO" id="GO:0042274">
    <property type="term" value="P:ribosomal small subunit biogenesis"/>
    <property type="evidence" value="ECO:0007669"/>
    <property type="project" value="TreeGrafter"/>
</dbReference>
<dbReference type="SMART" id="SM00363">
    <property type="entry name" value="S4"/>
    <property type="match status" value="1"/>
</dbReference>
<evidence type="ECO:0000259" key="4">
    <source>
        <dbReference type="SMART" id="SM00363"/>
    </source>
</evidence>
<comment type="similarity">
    <text evidence="1">Belongs to the universal ribosomal protein uS4 family.</text>
</comment>
<protein>
    <submittedName>
        <fullName evidence="5">Ribosomal protein S4</fullName>
    </submittedName>
</protein>
<dbReference type="SUPFAM" id="SSF55174">
    <property type="entry name" value="Alpha-L RNA-binding motif"/>
    <property type="match status" value="1"/>
</dbReference>
<dbReference type="GeneID" id="40865312"/>
<dbReference type="Gene3D" id="3.10.290.10">
    <property type="entry name" value="RNA-binding S4 domain"/>
    <property type="match status" value="1"/>
</dbReference>
<dbReference type="AlphaFoldDB" id="A0A4Y5WY30"/>
<keyword evidence="5" id="KW-0496">Mitochondrion</keyword>
<dbReference type="GO" id="GO:0003735">
    <property type="term" value="F:structural constituent of ribosome"/>
    <property type="evidence" value="ECO:0007669"/>
    <property type="project" value="TreeGrafter"/>
</dbReference>
<evidence type="ECO:0000256" key="1">
    <source>
        <dbReference type="ARBA" id="ARBA00007465"/>
    </source>
</evidence>
<keyword evidence="2" id="KW-0687">Ribonucleoprotein</keyword>
<geneLocation type="mitochondrion" evidence="5"/>
<dbReference type="CDD" id="cd00165">
    <property type="entry name" value="S4"/>
    <property type="match status" value="1"/>
</dbReference>